<gene>
    <name evidence="6" type="ORF">J7I44_00330</name>
</gene>
<comment type="caution">
    <text evidence="6">The sequence shown here is derived from an EMBL/GenBank/DDBJ whole genome shotgun (WGS) entry which is preliminary data.</text>
</comment>
<dbReference type="InterPro" id="IPR050884">
    <property type="entry name" value="CNP_phosphodiesterase-III"/>
</dbReference>
<name>A0ABS4DI55_9GAMM</name>
<keyword evidence="3" id="KW-0408">Iron</keyword>
<dbReference type="PANTHER" id="PTHR42988:SF2">
    <property type="entry name" value="CYCLIC NUCLEOTIDE PHOSPHODIESTERASE CBUA0032-RELATED"/>
    <property type="match status" value="1"/>
</dbReference>
<feature type="domain" description="Calcineurin-like phosphoesterase" evidence="5">
    <location>
        <begin position="4"/>
        <end position="190"/>
    </location>
</feature>
<evidence type="ECO:0000313" key="7">
    <source>
        <dbReference type="Proteomes" id="UP000823790"/>
    </source>
</evidence>
<dbReference type="SUPFAM" id="SSF56300">
    <property type="entry name" value="Metallo-dependent phosphatases"/>
    <property type="match status" value="1"/>
</dbReference>
<dbReference type="PANTHER" id="PTHR42988">
    <property type="entry name" value="PHOSPHOHYDROLASE"/>
    <property type="match status" value="1"/>
</dbReference>
<protein>
    <submittedName>
        <fullName evidence="6">Metallophosphoesterase</fullName>
    </submittedName>
</protein>
<accession>A0ABS4DI55</accession>
<evidence type="ECO:0000256" key="2">
    <source>
        <dbReference type="ARBA" id="ARBA00022801"/>
    </source>
</evidence>
<proteinExistence type="inferred from homology"/>
<keyword evidence="1" id="KW-0479">Metal-binding</keyword>
<dbReference type="EMBL" id="JAGJRS010000001">
    <property type="protein sequence ID" value="MBP1472731.1"/>
    <property type="molecule type" value="Genomic_DNA"/>
</dbReference>
<dbReference type="Proteomes" id="UP000823790">
    <property type="component" value="Unassembled WGS sequence"/>
</dbReference>
<keyword evidence="2" id="KW-0378">Hydrolase</keyword>
<reference evidence="6 7" key="1">
    <citation type="submission" date="2021-04" db="EMBL/GenBank/DDBJ databases">
        <authorList>
            <person name="Huq M.A."/>
        </authorList>
    </citation>
    <scope>NUCLEOTIDE SEQUENCE [LARGE SCALE GENOMIC DNA]</scope>
    <source>
        <strain evidence="6 7">MAH-13</strain>
    </source>
</reference>
<dbReference type="RefSeq" id="WP_209614468.1">
    <property type="nucleotide sequence ID" value="NZ_JAGJRS010000001.1"/>
</dbReference>
<evidence type="ECO:0000256" key="1">
    <source>
        <dbReference type="ARBA" id="ARBA00022723"/>
    </source>
</evidence>
<evidence type="ECO:0000313" key="6">
    <source>
        <dbReference type="EMBL" id="MBP1472731.1"/>
    </source>
</evidence>
<evidence type="ECO:0000256" key="3">
    <source>
        <dbReference type="ARBA" id="ARBA00023004"/>
    </source>
</evidence>
<evidence type="ECO:0000256" key="4">
    <source>
        <dbReference type="ARBA" id="ARBA00025742"/>
    </source>
</evidence>
<dbReference type="Pfam" id="PF00149">
    <property type="entry name" value="Metallophos"/>
    <property type="match status" value="1"/>
</dbReference>
<dbReference type="InterPro" id="IPR004843">
    <property type="entry name" value="Calcineurin-like_PHP"/>
</dbReference>
<comment type="similarity">
    <text evidence="4">Belongs to the cyclic nucleotide phosphodiesterase class-III family.</text>
</comment>
<dbReference type="Gene3D" id="3.60.21.10">
    <property type="match status" value="1"/>
</dbReference>
<sequence>MSVLLHMSDSHFGTERAPVQEALRRLVHESRPALVVLSGDLTQRARPAQFAAAHAFVASLPAPFLAIPGNHDIPLYALATRLRAPYARYRAAFGDELEPAWSSPQWLVLGVNTTRWWRHKQGEVSPAQIERVASRLRQAAPGQLRVVVVHQPMAVIDAADRRNLLRGHAQAADAWAAAGAQLVLGGHIHLPYVSPLPAPGGRPLWVVQAGTAVSHRVRGGIPNSVNLLHHVGADACAAERWDYDATCGVFVCHERLDLALRVPHAP</sequence>
<dbReference type="InterPro" id="IPR029052">
    <property type="entry name" value="Metallo-depent_PP-like"/>
</dbReference>
<evidence type="ECO:0000259" key="5">
    <source>
        <dbReference type="Pfam" id="PF00149"/>
    </source>
</evidence>
<organism evidence="6 7">
    <name type="scientific">Frateuria flava</name>
    <dbReference type="NCBI Taxonomy" id="2821489"/>
    <lineage>
        <taxon>Bacteria</taxon>
        <taxon>Pseudomonadati</taxon>
        <taxon>Pseudomonadota</taxon>
        <taxon>Gammaproteobacteria</taxon>
        <taxon>Lysobacterales</taxon>
        <taxon>Rhodanobacteraceae</taxon>
        <taxon>Frateuria</taxon>
    </lineage>
</organism>
<keyword evidence="7" id="KW-1185">Reference proteome</keyword>